<keyword evidence="1" id="KW-1133">Transmembrane helix</keyword>
<dbReference type="OMA" id="FESAEWY"/>
<dbReference type="KEGG" id="cel:CELE_F57E7.3"/>
<accession>Q9XXT2</accession>
<dbReference type="PhylomeDB" id="Q9XXT2"/>
<dbReference type="FunCoup" id="Q9XXT2">
    <property type="interactions" value="12"/>
</dbReference>
<organism evidence="2 3">
    <name type="scientific">Caenorhabditis elegans</name>
    <dbReference type="NCBI Taxonomy" id="6239"/>
    <lineage>
        <taxon>Eukaryota</taxon>
        <taxon>Metazoa</taxon>
        <taxon>Ecdysozoa</taxon>
        <taxon>Nematoda</taxon>
        <taxon>Chromadorea</taxon>
        <taxon>Rhabditida</taxon>
        <taxon>Rhabditina</taxon>
        <taxon>Rhabditomorpha</taxon>
        <taxon>Rhabditoidea</taxon>
        <taxon>Rhabditidae</taxon>
        <taxon>Peloderinae</taxon>
        <taxon>Caenorhabditis</taxon>
    </lineage>
</organism>
<feature type="transmembrane region" description="Helical" evidence="1">
    <location>
        <begin position="50"/>
        <end position="76"/>
    </location>
</feature>
<dbReference type="SMR" id="Q9XXT2"/>
<dbReference type="HOGENOM" id="CLU_042960_1_0_1"/>
<dbReference type="eggNOG" id="ENOG502THQ2">
    <property type="taxonomic scope" value="Eukaryota"/>
</dbReference>
<feature type="transmembrane region" description="Helical" evidence="1">
    <location>
        <begin position="96"/>
        <end position="116"/>
    </location>
</feature>
<dbReference type="Pfam" id="PF10318">
    <property type="entry name" value="7TM_GPCR_Srh"/>
    <property type="match status" value="1"/>
</dbReference>
<proteinExistence type="predicted"/>
<keyword evidence="2" id="KW-0675">Receptor</keyword>
<evidence type="ECO:0000256" key="1">
    <source>
        <dbReference type="SAM" id="Phobius"/>
    </source>
</evidence>
<dbReference type="PANTHER" id="PTHR22941:SF308">
    <property type="entry name" value="SERPENTINE RECEPTOR, CLASS H"/>
    <property type="match status" value="1"/>
</dbReference>
<dbReference type="InParanoid" id="Q9XXT2"/>
<dbReference type="AlphaFoldDB" id="Q9XXT2"/>
<feature type="transmembrane region" description="Helical" evidence="1">
    <location>
        <begin position="14"/>
        <end position="38"/>
    </location>
</feature>
<protein>
    <submittedName>
        <fullName evidence="2">Serpentine Receptor, class H</fullName>
    </submittedName>
</protein>
<dbReference type="PIR" id="T22852">
    <property type="entry name" value="T22852"/>
</dbReference>
<keyword evidence="1" id="KW-0812">Transmembrane</keyword>
<dbReference type="AGR" id="WB:WBGene00005356"/>
<dbReference type="Proteomes" id="UP000001940">
    <property type="component" value="Chromosome V"/>
</dbReference>
<keyword evidence="3" id="KW-1185">Reference proteome</keyword>
<sequence>MCTWRGSYFESAEWYLLASHLLSCIQFPVNAFGTYIILFKTPNNLGKVKFSILTMHLTCTWLDIFFNYLAIPYMIVPAAGGYPLGPLLHLGVPTSVMVYIGATSILFFVPAIILFFEERYNRLLRRDSDTKRRKIKRIIHIGFNYILGLTGTLAILFRTTDSRESHLKVLEKFPCLPKDIIDKPGFYVLAESSLGLVVPFMFYMVFTASQIIFFFYKTLTFLFKTRTISQKTTEMQKKLFINLCIQITVPLVVVFVPCVYLNISGLFNHLDMLIDNIGQLIISTHGLLSTITTLTVHKGYRLAVLHLFWKEENLTTVAVSINNSLAPRML</sequence>
<name>Q9XXT2_CAEEL</name>
<dbReference type="InterPro" id="IPR019422">
    <property type="entry name" value="7TM_GPCR_serpentine_rcpt_Srh"/>
</dbReference>
<evidence type="ECO:0000313" key="4">
    <source>
        <dbReference type="WormBase" id="F57E7.3"/>
    </source>
</evidence>
<feature type="transmembrane region" description="Helical" evidence="1">
    <location>
        <begin position="137"/>
        <end position="157"/>
    </location>
</feature>
<dbReference type="EMBL" id="BX284605">
    <property type="protein sequence ID" value="CAA16167.1"/>
    <property type="molecule type" value="Genomic_DNA"/>
</dbReference>
<keyword evidence="1" id="KW-0472">Membrane</keyword>
<dbReference type="UCSC" id="F57E7.3">
    <property type="organism name" value="c. elegans"/>
</dbReference>
<feature type="transmembrane region" description="Helical" evidence="1">
    <location>
        <begin position="200"/>
        <end position="219"/>
    </location>
</feature>
<dbReference type="WormBase" id="F57E7.3">
    <property type="protein sequence ID" value="CE18765"/>
    <property type="gene ID" value="WBGene00005356"/>
    <property type="gene designation" value="srh-139"/>
</dbReference>
<dbReference type="RefSeq" id="NP_507171.1">
    <property type="nucleotide sequence ID" value="NM_074770.1"/>
</dbReference>
<gene>
    <name evidence="2 4" type="primary">srh-139</name>
    <name evidence="2" type="ORF">CELE_F57E7.3</name>
    <name evidence="4" type="ORF">F57E7.3</name>
</gene>
<dbReference type="PANTHER" id="PTHR22941">
    <property type="entry name" value="SERPENTINE RECEPTOR"/>
    <property type="match status" value="1"/>
</dbReference>
<reference evidence="2 3" key="1">
    <citation type="journal article" date="1998" name="Science">
        <title>Genome sequence of the nematode C. elegans: a platform for investigating biology.</title>
        <authorList>
            <consortium name="The C. elegans sequencing consortium"/>
            <person name="Sulson J.E."/>
            <person name="Waterston R."/>
        </authorList>
    </citation>
    <scope>NUCLEOTIDE SEQUENCE [LARGE SCALE GENOMIC DNA]</scope>
    <source>
        <strain evidence="2 3">Bristol N2</strain>
    </source>
</reference>
<evidence type="ECO:0000313" key="2">
    <source>
        <dbReference type="EMBL" id="CAA16167.1"/>
    </source>
</evidence>
<dbReference type="CTD" id="186452"/>
<dbReference type="PaxDb" id="6239-F57E7.3"/>
<evidence type="ECO:0000313" key="3">
    <source>
        <dbReference type="Proteomes" id="UP000001940"/>
    </source>
</evidence>
<feature type="transmembrane region" description="Helical" evidence="1">
    <location>
        <begin position="239"/>
        <end position="263"/>
    </location>
</feature>
<dbReference type="InterPro" id="IPR053220">
    <property type="entry name" value="Nematode_rcpt-like_serp_H"/>
</dbReference>
<dbReference type="GeneID" id="186452"/>